<evidence type="ECO:0000256" key="1">
    <source>
        <dbReference type="SAM" id="MobiDB-lite"/>
    </source>
</evidence>
<proteinExistence type="predicted"/>
<gene>
    <name evidence="2" type="ORF">PoB_001541800</name>
</gene>
<accession>A0AAV3Z365</accession>
<name>A0AAV3Z365_9GAST</name>
<dbReference type="AlphaFoldDB" id="A0AAV3Z365"/>
<organism evidence="2 3">
    <name type="scientific">Plakobranchus ocellatus</name>
    <dbReference type="NCBI Taxonomy" id="259542"/>
    <lineage>
        <taxon>Eukaryota</taxon>
        <taxon>Metazoa</taxon>
        <taxon>Spiralia</taxon>
        <taxon>Lophotrochozoa</taxon>
        <taxon>Mollusca</taxon>
        <taxon>Gastropoda</taxon>
        <taxon>Heterobranchia</taxon>
        <taxon>Euthyneura</taxon>
        <taxon>Panpulmonata</taxon>
        <taxon>Sacoglossa</taxon>
        <taxon>Placobranchoidea</taxon>
        <taxon>Plakobranchidae</taxon>
        <taxon>Plakobranchus</taxon>
    </lineage>
</organism>
<dbReference type="EMBL" id="BLXT01001882">
    <property type="protein sequence ID" value="GFN88912.1"/>
    <property type="molecule type" value="Genomic_DNA"/>
</dbReference>
<feature type="compositionally biased region" description="Polar residues" evidence="1">
    <location>
        <begin position="1"/>
        <end position="12"/>
    </location>
</feature>
<reference evidence="2 3" key="1">
    <citation type="journal article" date="2021" name="Elife">
        <title>Chloroplast acquisition without the gene transfer in kleptoplastic sea slugs, Plakobranchus ocellatus.</title>
        <authorList>
            <person name="Maeda T."/>
            <person name="Takahashi S."/>
            <person name="Yoshida T."/>
            <person name="Shimamura S."/>
            <person name="Takaki Y."/>
            <person name="Nagai Y."/>
            <person name="Toyoda A."/>
            <person name="Suzuki Y."/>
            <person name="Arimoto A."/>
            <person name="Ishii H."/>
            <person name="Satoh N."/>
            <person name="Nishiyama T."/>
            <person name="Hasebe M."/>
            <person name="Maruyama T."/>
            <person name="Minagawa J."/>
            <person name="Obokata J."/>
            <person name="Shigenobu S."/>
        </authorList>
    </citation>
    <scope>NUCLEOTIDE SEQUENCE [LARGE SCALE GENOMIC DNA]</scope>
</reference>
<protein>
    <submittedName>
        <fullName evidence="2">Uncharacterized protein</fullName>
    </submittedName>
</protein>
<sequence>MSSPRPHTMQSRHTSDHSQGRQTLPKLFLSRPDNSAPPGESHHRLPALLVPAVGRPRNRIPGVFEFPPFVSWTNRLLDRLGSGRLVRTRSWPKFSFARATGLYRGQ</sequence>
<feature type="region of interest" description="Disordered" evidence="1">
    <location>
        <begin position="1"/>
        <end position="44"/>
    </location>
</feature>
<comment type="caution">
    <text evidence="2">The sequence shown here is derived from an EMBL/GenBank/DDBJ whole genome shotgun (WGS) entry which is preliminary data.</text>
</comment>
<dbReference type="Proteomes" id="UP000735302">
    <property type="component" value="Unassembled WGS sequence"/>
</dbReference>
<evidence type="ECO:0000313" key="3">
    <source>
        <dbReference type="Proteomes" id="UP000735302"/>
    </source>
</evidence>
<keyword evidence="3" id="KW-1185">Reference proteome</keyword>
<evidence type="ECO:0000313" key="2">
    <source>
        <dbReference type="EMBL" id="GFN88912.1"/>
    </source>
</evidence>